<dbReference type="InterPro" id="IPR036388">
    <property type="entry name" value="WH-like_DNA-bd_sf"/>
</dbReference>
<dbReference type="SUPFAM" id="SSF48008">
    <property type="entry name" value="GntR ligand-binding domain-like"/>
    <property type="match status" value="1"/>
</dbReference>
<dbReference type="EMBL" id="FWFY01000008">
    <property type="protein sequence ID" value="SLN56030.1"/>
    <property type="molecule type" value="Genomic_DNA"/>
</dbReference>
<dbReference type="GO" id="GO:0003677">
    <property type="term" value="F:DNA binding"/>
    <property type="evidence" value="ECO:0007669"/>
    <property type="project" value="UniProtKB-KW"/>
</dbReference>
<dbReference type="PANTHER" id="PTHR43537">
    <property type="entry name" value="TRANSCRIPTIONAL REGULATOR, GNTR FAMILY"/>
    <property type="match status" value="1"/>
</dbReference>
<keyword evidence="2" id="KW-0238">DNA-binding</keyword>
<dbReference type="PROSITE" id="PS50949">
    <property type="entry name" value="HTH_GNTR"/>
    <property type="match status" value="1"/>
</dbReference>
<reference evidence="6 7" key="1">
    <citation type="submission" date="2017-03" db="EMBL/GenBank/DDBJ databases">
        <authorList>
            <person name="Afonso C.L."/>
            <person name="Miller P.J."/>
            <person name="Scott M.A."/>
            <person name="Spackman E."/>
            <person name="Goraichik I."/>
            <person name="Dimitrov K.M."/>
            <person name="Suarez D.L."/>
            <person name="Swayne D.E."/>
        </authorList>
    </citation>
    <scope>NUCLEOTIDE SEQUENCE [LARGE SCALE GENOMIC DNA]</scope>
    <source>
        <strain evidence="6 7">CECT 8367</strain>
    </source>
</reference>
<protein>
    <submittedName>
        <fullName evidence="5">GntR family transcriptional regulator</fullName>
    </submittedName>
    <submittedName>
        <fullName evidence="6">HTH-type transcriptional repressor CsiR</fullName>
    </submittedName>
</protein>
<dbReference type="CDD" id="cd07377">
    <property type="entry name" value="WHTH_GntR"/>
    <property type="match status" value="1"/>
</dbReference>
<evidence type="ECO:0000256" key="2">
    <source>
        <dbReference type="ARBA" id="ARBA00023125"/>
    </source>
</evidence>
<dbReference type="RefSeq" id="WP_085896970.1">
    <property type="nucleotide sequence ID" value="NZ_CAXPGX010000125.1"/>
</dbReference>
<name>A0A1X6ZMZ4_9RHOB</name>
<dbReference type="Pfam" id="PF07729">
    <property type="entry name" value="FCD"/>
    <property type="match status" value="1"/>
</dbReference>
<evidence type="ECO:0000313" key="7">
    <source>
        <dbReference type="Proteomes" id="UP000193495"/>
    </source>
</evidence>
<proteinExistence type="predicted"/>
<dbReference type="Gene3D" id="1.20.120.530">
    <property type="entry name" value="GntR ligand-binding domain-like"/>
    <property type="match status" value="1"/>
</dbReference>
<evidence type="ECO:0000313" key="5">
    <source>
        <dbReference type="EMBL" id="PSK85862.1"/>
    </source>
</evidence>
<dbReference type="InterPro" id="IPR008920">
    <property type="entry name" value="TF_FadR/GntR_C"/>
</dbReference>
<dbReference type="Pfam" id="PF00392">
    <property type="entry name" value="GntR"/>
    <property type="match status" value="1"/>
</dbReference>
<dbReference type="PRINTS" id="PR00035">
    <property type="entry name" value="HTHGNTR"/>
</dbReference>
<evidence type="ECO:0000313" key="6">
    <source>
        <dbReference type="EMBL" id="SLN56030.1"/>
    </source>
</evidence>
<keyword evidence="8" id="KW-1185">Reference proteome</keyword>
<dbReference type="InterPro" id="IPR036390">
    <property type="entry name" value="WH_DNA-bd_sf"/>
</dbReference>
<dbReference type="AlphaFoldDB" id="A0A1X6ZMZ4"/>
<keyword evidence="3" id="KW-0804">Transcription</keyword>
<evidence type="ECO:0000259" key="4">
    <source>
        <dbReference type="PROSITE" id="PS50949"/>
    </source>
</evidence>
<reference evidence="5 8" key="2">
    <citation type="submission" date="2018-03" db="EMBL/GenBank/DDBJ databases">
        <title>Genomic Encyclopedia of Archaeal and Bacterial Type Strains, Phase II (KMG-II): from individual species to whole genera.</title>
        <authorList>
            <person name="Goeker M."/>
        </authorList>
    </citation>
    <scope>NUCLEOTIDE SEQUENCE [LARGE SCALE GENOMIC DNA]</scope>
    <source>
        <strain evidence="5 8">DSM 29956</strain>
    </source>
</reference>
<evidence type="ECO:0000256" key="3">
    <source>
        <dbReference type="ARBA" id="ARBA00023163"/>
    </source>
</evidence>
<organism evidence="6 7">
    <name type="scientific">Limimaricola soesokkakensis</name>
    <dbReference type="NCBI Taxonomy" id="1343159"/>
    <lineage>
        <taxon>Bacteria</taxon>
        <taxon>Pseudomonadati</taxon>
        <taxon>Pseudomonadota</taxon>
        <taxon>Alphaproteobacteria</taxon>
        <taxon>Rhodobacterales</taxon>
        <taxon>Paracoccaceae</taxon>
        <taxon>Limimaricola</taxon>
    </lineage>
</organism>
<evidence type="ECO:0000313" key="8">
    <source>
        <dbReference type="Proteomes" id="UP000240624"/>
    </source>
</evidence>
<gene>
    <name evidence="6" type="primary">csiR</name>
    <name evidence="5" type="ORF">CLV79_10792</name>
    <name evidence="6" type="ORF">LOS8367_02648</name>
</gene>
<dbReference type="InterPro" id="IPR000524">
    <property type="entry name" value="Tscrpt_reg_HTH_GntR"/>
</dbReference>
<dbReference type="InterPro" id="IPR011711">
    <property type="entry name" value="GntR_C"/>
</dbReference>
<dbReference type="Proteomes" id="UP000193495">
    <property type="component" value="Unassembled WGS sequence"/>
</dbReference>
<dbReference type="PANTHER" id="PTHR43537:SF49">
    <property type="entry name" value="TRANSCRIPTIONAL REGULATORY PROTEIN"/>
    <property type="match status" value="1"/>
</dbReference>
<dbReference type="SMART" id="SM00895">
    <property type="entry name" value="FCD"/>
    <property type="match status" value="1"/>
</dbReference>
<dbReference type="Proteomes" id="UP000240624">
    <property type="component" value="Unassembled WGS sequence"/>
</dbReference>
<sequence length="217" mass="24492">MSRSRSDLIAETLEDEILRGRFRPGTRLDETRLAEEHGVSRTPLREAFQKLAAAGLIEQQPRRGVFVREVGAVELLEMFEVMAEIEASCGRLAAQRITDAALADLDAANDRCREALEAGESDAYYRENEVFHHLIYEQSGNRFLAAEAGRLHRRLKPFRRTQLHLRGRMAQSMTEHQAIVAALRAGEADRAARLLREHVAVQGEKFHHLMAGLRAAE</sequence>
<dbReference type="EMBL" id="PYGB01000007">
    <property type="protein sequence ID" value="PSK85862.1"/>
    <property type="molecule type" value="Genomic_DNA"/>
</dbReference>
<accession>A0A1X6ZMZ4</accession>
<dbReference type="OrthoDB" id="7620579at2"/>
<dbReference type="SUPFAM" id="SSF46785">
    <property type="entry name" value="Winged helix' DNA-binding domain"/>
    <property type="match status" value="1"/>
</dbReference>
<dbReference type="GO" id="GO:0003700">
    <property type="term" value="F:DNA-binding transcription factor activity"/>
    <property type="evidence" value="ECO:0007669"/>
    <property type="project" value="InterPro"/>
</dbReference>
<dbReference type="SMART" id="SM00345">
    <property type="entry name" value="HTH_GNTR"/>
    <property type="match status" value="1"/>
</dbReference>
<dbReference type="Gene3D" id="1.10.10.10">
    <property type="entry name" value="Winged helix-like DNA-binding domain superfamily/Winged helix DNA-binding domain"/>
    <property type="match status" value="1"/>
</dbReference>
<keyword evidence="1" id="KW-0805">Transcription regulation</keyword>
<feature type="domain" description="HTH gntR-type" evidence="4">
    <location>
        <begin position="3"/>
        <end position="70"/>
    </location>
</feature>
<evidence type="ECO:0000256" key="1">
    <source>
        <dbReference type="ARBA" id="ARBA00023015"/>
    </source>
</evidence>